<dbReference type="Pfam" id="PF15890">
    <property type="entry name" value="Peptidase_Mx1"/>
    <property type="match status" value="1"/>
</dbReference>
<gene>
    <name evidence="1" type="ORF">EZJ43_02730</name>
</gene>
<sequence>MKSLKNIKNMKNIIFKSLMFLTLFSLLLSCKKEAKLNVDLTKSTVDNPTANSPLDAWLKSTFLDEYNMDIVYKYNRYKYSNDVVVSAPDTTRVRPQMQAVLNAFLLPYRKAAGATFIKKNTPKEWVLFGSPAYQTNGSSLAGTASAGRNITLYDVNSFNVNDPGSVVGKIYVIHHEFTHILNQLVPIPDDFKTITASTYNANWPAVSDQTAKDNGYVSAYASGSYIEDFAETNAVLLVYGEIYFRARANGSTPAGKAALLAKQASVIQYYTLLGIDFRTLQKEVQKVLKDSYSYQSASFPSVLNQGGVSHIPVDPSDAIYAKYPNGSQYTAAFNDAKAKFALKGYNLDYLDFVFNSTTKLSVVAYFSGGGVQYNGVYDFSYTVDPTSGATKFTRIADQGTGNQYGNANYFATEFSSSIESYLTQNNFTADYLPTNIDDDNLGKYGGFYVTGSPSNFFYGPLQ</sequence>
<proteinExistence type="predicted"/>
<name>A0A4R5MQD0_9SPHI</name>
<comment type="caution">
    <text evidence="1">The sequence shown here is derived from an EMBL/GenBank/DDBJ whole genome shotgun (WGS) entry which is preliminary data.</text>
</comment>
<reference evidence="1 2" key="1">
    <citation type="submission" date="2019-02" db="EMBL/GenBank/DDBJ databases">
        <title>Pedobacter sp. nov., a novel speices isolated from soil of pinguins habitat in Antarcitica.</title>
        <authorList>
            <person name="He R.-H."/>
        </authorList>
    </citation>
    <scope>NUCLEOTIDE SEQUENCE [LARGE SCALE GENOMIC DNA]</scope>
    <source>
        <strain evidence="1 2">E01020</strain>
    </source>
</reference>
<evidence type="ECO:0000313" key="1">
    <source>
        <dbReference type="EMBL" id="TDG38024.1"/>
    </source>
</evidence>
<dbReference type="NCBIfam" id="TIGR04549">
    <property type="entry name" value="LP_HExxH_w_tonB"/>
    <property type="match status" value="1"/>
</dbReference>
<accession>A0A4R5MQD0</accession>
<protein>
    <recommendedName>
        <fullName evidence="3">Substrate import-associated zinc metallohydrolase lipoprotein</fullName>
    </recommendedName>
</protein>
<dbReference type="InterPro" id="IPR030890">
    <property type="entry name" value="LP_HExxH_w_TonB"/>
</dbReference>
<dbReference type="OrthoDB" id="1113652at2"/>
<dbReference type="Gene3D" id="3.40.390.70">
    <property type="match status" value="1"/>
</dbReference>
<dbReference type="EMBL" id="SJCY01000001">
    <property type="protein sequence ID" value="TDG38024.1"/>
    <property type="molecule type" value="Genomic_DNA"/>
</dbReference>
<keyword evidence="2" id="KW-1185">Reference proteome</keyword>
<dbReference type="PROSITE" id="PS51257">
    <property type="entry name" value="PROKAR_LIPOPROTEIN"/>
    <property type="match status" value="1"/>
</dbReference>
<organism evidence="1 2">
    <name type="scientific">Pedobacter changchengzhani</name>
    <dbReference type="NCBI Taxonomy" id="2529274"/>
    <lineage>
        <taxon>Bacteria</taxon>
        <taxon>Pseudomonadati</taxon>
        <taxon>Bacteroidota</taxon>
        <taxon>Sphingobacteriia</taxon>
        <taxon>Sphingobacteriales</taxon>
        <taxon>Sphingobacteriaceae</taxon>
        <taxon>Pedobacter</taxon>
    </lineage>
</organism>
<dbReference type="AlphaFoldDB" id="A0A4R5MQD0"/>
<evidence type="ECO:0000313" key="2">
    <source>
        <dbReference type="Proteomes" id="UP000295668"/>
    </source>
</evidence>
<evidence type="ECO:0008006" key="3">
    <source>
        <dbReference type="Google" id="ProtNLM"/>
    </source>
</evidence>
<dbReference type="Proteomes" id="UP000295668">
    <property type="component" value="Unassembled WGS sequence"/>
</dbReference>